<evidence type="ECO:0000313" key="1">
    <source>
        <dbReference type="EMBL" id="SDE15177.1"/>
    </source>
</evidence>
<organism evidence="1 2">
    <name type="scientific">Riemerella columbipharyngis</name>
    <dbReference type="NCBI Taxonomy" id="1071918"/>
    <lineage>
        <taxon>Bacteria</taxon>
        <taxon>Pseudomonadati</taxon>
        <taxon>Bacteroidota</taxon>
        <taxon>Flavobacteriia</taxon>
        <taxon>Flavobacteriales</taxon>
        <taxon>Weeksellaceae</taxon>
        <taxon>Riemerella</taxon>
    </lineage>
</organism>
<dbReference type="AlphaFoldDB" id="A0A1G7AL26"/>
<dbReference type="OrthoDB" id="1272783at2"/>
<dbReference type="EMBL" id="FNAS01000004">
    <property type="protein sequence ID" value="SDE15177.1"/>
    <property type="molecule type" value="Genomic_DNA"/>
</dbReference>
<accession>A0A1G7AL26</accession>
<keyword evidence="2" id="KW-1185">Reference proteome</keyword>
<dbReference type="RefSeq" id="WP_092736059.1">
    <property type="nucleotide sequence ID" value="NZ_FNAS01000004.1"/>
</dbReference>
<reference evidence="1 2" key="1">
    <citation type="submission" date="2016-10" db="EMBL/GenBank/DDBJ databases">
        <authorList>
            <person name="de Groot N.N."/>
        </authorList>
    </citation>
    <scope>NUCLEOTIDE SEQUENCE [LARGE SCALE GENOMIC DNA]</scope>
    <source>
        <strain evidence="1 2">DSM 24015</strain>
    </source>
</reference>
<evidence type="ECO:0000313" key="2">
    <source>
        <dbReference type="Proteomes" id="UP000198517"/>
    </source>
</evidence>
<sequence>MEIKEIIREAARKGLCKEWQRDMKNSPTLSTLCDMYFRGDDWAMRKDFPSLEILREFKAQTQEYGLYTDFEGNISNVMRTALFGNSKAEITYSDFAVATLIVRHNSKAEITTKGNAFLLVNVLDNAEVEIQCTEDSNVAVYLYSDKAKIQTTGDLKIIKKQLNGNG</sequence>
<proteinExistence type="predicted"/>
<protein>
    <submittedName>
        <fullName evidence="1">Uncharacterized protein</fullName>
    </submittedName>
</protein>
<dbReference type="Proteomes" id="UP000198517">
    <property type="component" value="Unassembled WGS sequence"/>
</dbReference>
<dbReference type="STRING" id="1071918.SAMN05421544_1043"/>
<name>A0A1G7AL26_9FLAO</name>
<gene>
    <name evidence="1" type="ORF">SAMN05421544_1043</name>
</gene>